<dbReference type="InterPro" id="IPR011051">
    <property type="entry name" value="RmlC_Cupin_sf"/>
</dbReference>
<dbReference type="STRING" id="1073574.GOARA_056_00230"/>
<name>G7H351_9ACTN</name>
<dbReference type="Proteomes" id="UP000035088">
    <property type="component" value="Unassembled WGS sequence"/>
</dbReference>
<evidence type="ECO:0000313" key="1">
    <source>
        <dbReference type="EMBL" id="GAB10276.1"/>
    </source>
</evidence>
<organism evidence="1 2">
    <name type="scientific">Gordonia araii NBRC 100433</name>
    <dbReference type="NCBI Taxonomy" id="1073574"/>
    <lineage>
        <taxon>Bacteria</taxon>
        <taxon>Bacillati</taxon>
        <taxon>Actinomycetota</taxon>
        <taxon>Actinomycetes</taxon>
        <taxon>Mycobacteriales</taxon>
        <taxon>Gordoniaceae</taxon>
        <taxon>Gordonia</taxon>
    </lineage>
</organism>
<keyword evidence="2" id="KW-1185">Reference proteome</keyword>
<gene>
    <name evidence="1" type="ORF">GOARA_056_00230</name>
</gene>
<dbReference type="AlphaFoldDB" id="G7H351"/>
<evidence type="ECO:0000313" key="2">
    <source>
        <dbReference type="Proteomes" id="UP000035088"/>
    </source>
</evidence>
<proteinExistence type="predicted"/>
<dbReference type="EMBL" id="BAEE01000056">
    <property type="protein sequence ID" value="GAB10276.1"/>
    <property type="molecule type" value="Genomic_DNA"/>
</dbReference>
<accession>G7H351</accession>
<dbReference type="InterPro" id="IPR014710">
    <property type="entry name" value="RmlC-like_jellyroll"/>
</dbReference>
<reference evidence="1 2" key="1">
    <citation type="submission" date="2011-11" db="EMBL/GenBank/DDBJ databases">
        <title>Whole genome shotgun sequence of Gordonia araii NBRC 100433.</title>
        <authorList>
            <person name="Yoshida Y."/>
            <person name="Hosoyama A."/>
            <person name="Tsuchikane K."/>
            <person name="Katsumata H."/>
            <person name="Yamazaki S."/>
            <person name="Fujita N."/>
        </authorList>
    </citation>
    <scope>NUCLEOTIDE SEQUENCE [LARGE SCALE GENOMIC DNA]</scope>
    <source>
        <strain evidence="1 2">NBRC 100433</strain>
    </source>
</reference>
<evidence type="ECO:0008006" key="3">
    <source>
        <dbReference type="Google" id="ProtNLM"/>
    </source>
</evidence>
<sequence length="132" mass="13839">MTADSEADGALPRKLGNTAELTAAPIETADVAWKLELGDRHLDSNLIRLAPHGSIAAHTGGEVDVLVHVLAGSGTVGAESGDISVGAGDLLWLPRFSKRSFTAGEQGLSYLTVHTHREASLTIEPFDGDRGR</sequence>
<protein>
    <recommendedName>
        <fullName evidence="3">Cupin 2 conserved barrel domain-containing protein</fullName>
    </recommendedName>
</protein>
<dbReference type="Gene3D" id="2.60.120.10">
    <property type="entry name" value="Jelly Rolls"/>
    <property type="match status" value="1"/>
</dbReference>
<dbReference type="RefSeq" id="WP_007322351.1">
    <property type="nucleotide sequence ID" value="NZ_BAEE01000056.1"/>
</dbReference>
<dbReference type="CDD" id="cd02208">
    <property type="entry name" value="cupin_RmlC-like"/>
    <property type="match status" value="1"/>
</dbReference>
<dbReference type="SUPFAM" id="SSF51182">
    <property type="entry name" value="RmlC-like cupins"/>
    <property type="match status" value="1"/>
</dbReference>
<comment type="caution">
    <text evidence="1">The sequence shown here is derived from an EMBL/GenBank/DDBJ whole genome shotgun (WGS) entry which is preliminary data.</text>
</comment>